<dbReference type="Gene3D" id="1.10.260.40">
    <property type="entry name" value="lambda repressor-like DNA-binding domains"/>
    <property type="match status" value="1"/>
</dbReference>
<feature type="region of interest" description="Disordered" evidence="1">
    <location>
        <begin position="196"/>
        <end position="217"/>
    </location>
</feature>
<accession>A0A4V6NRL3</accession>
<evidence type="ECO:0000256" key="1">
    <source>
        <dbReference type="SAM" id="MobiDB-lite"/>
    </source>
</evidence>
<feature type="transmembrane region" description="Helical" evidence="2">
    <location>
        <begin position="151"/>
        <end position="173"/>
    </location>
</feature>
<dbReference type="InterPro" id="IPR025194">
    <property type="entry name" value="RodZ-like_C"/>
</dbReference>
<dbReference type="EMBL" id="SLXU01000003">
    <property type="protein sequence ID" value="TCP61866.1"/>
    <property type="molecule type" value="Genomic_DNA"/>
</dbReference>
<keyword evidence="2" id="KW-0472">Membrane</keyword>
<dbReference type="InterPro" id="IPR050400">
    <property type="entry name" value="Bact_Cytoskel_RodZ"/>
</dbReference>
<keyword evidence="5" id="KW-1185">Reference proteome</keyword>
<dbReference type="Proteomes" id="UP000295050">
    <property type="component" value="Unassembled WGS sequence"/>
</dbReference>
<sequence>MIRRRQPRHAAEGIQDTPKGFDAFELKLGDIMRGERATLGKSLLDVQRELKIRATYIAAIENSDPTAFETPGFIAGYVRSYARYLALDPEWAYRRFREEARFETVHGMEAASAVRAPVRNKVTEKRDPLADPNAIFVPRGEAFLSRIEPGAIGSSLVLVALMAVLGFGGWSVLQQIQKVKVAPLDQQPGLLADVGPLPGAARDDASASGPGMPPTTEALDRLYRPQVLDRPVLVARDAPIATLDPGEIGVLAPERGIARATPAQPPVEIAAAETGVDMPAMAVASTQMVQVVAANETPELAILAVRPAWVRITGADGSVIFEKILDAGERYVLPDTEEPPRLRAGNSASVYFAIAGQTYGPVDPKGRVAKNIALSPEAVTGGYQVADITADPDLAVALAQAGESPAR</sequence>
<evidence type="ECO:0000259" key="3">
    <source>
        <dbReference type="Pfam" id="PF13464"/>
    </source>
</evidence>
<evidence type="ECO:0000313" key="5">
    <source>
        <dbReference type="Proteomes" id="UP000295050"/>
    </source>
</evidence>
<keyword evidence="2" id="KW-1133">Transmembrane helix</keyword>
<dbReference type="RefSeq" id="WP_132950740.1">
    <property type="nucleotide sequence ID" value="NZ_SLXU01000003.1"/>
</dbReference>
<dbReference type="GO" id="GO:0003677">
    <property type="term" value="F:DNA binding"/>
    <property type="evidence" value="ECO:0007669"/>
    <property type="project" value="InterPro"/>
</dbReference>
<dbReference type="Pfam" id="PF13464">
    <property type="entry name" value="RodZ_C"/>
    <property type="match status" value="1"/>
</dbReference>
<gene>
    <name evidence="4" type="ORF">EV663_10351</name>
</gene>
<dbReference type="OrthoDB" id="9790252at2"/>
<evidence type="ECO:0000256" key="2">
    <source>
        <dbReference type="SAM" id="Phobius"/>
    </source>
</evidence>
<dbReference type="AlphaFoldDB" id="A0A4V6NRL3"/>
<feature type="domain" description="Cytoskeleton protein RodZ-like C-terminal" evidence="3">
    <location>
        <begin position="304"/>
        <end position="370"/>
    </location>
</feature>
<protein>
    <submittedName>
        <fullName evidence="4">Cytoskeletal protein RodZ</fullName>
    </submittedName>
</protein>
<organism evidence="4 5">
    <name type="scientific">Rhodovulum bhavnagarense</name>
    <dbReference type="NCBI Taxonomy" id="992286"/>
    <lineage>
        <taxon>Bacteria</taxon>
        <taxon>Pseudomonadati</taxon>
        <taxon>Pseudomonadota</taxon>
        <taxon>Alphaproteobacteria</taxon>
        <taxon>Rhodobacterales</taxon>
        <taxon>Paracoccaceae</taxon>
        <taxon>Rhodovulum</taxon>
    </lineage>
</organism>
<dbReference type="Pfam" id="PF13413">
    <property type="entry name" value="HTH_25"/>
    <property type="match status" value="1"/>
</dbReference>
<comment type="caution">
    <text evidence="4">The sequence shown here is derived from an EMBL/GenBank/DDBJ whole genome shotgun (WGS) entry which is preliminary data.</text>
</comment>
<reference evidence="4 5" key="1">
    <citation type="submission" date="2019-03" db="EMBL/GenBank/DDBJ databases">
        <title>Genomic Encyclopedia of Type Strains, Phase IV (KMG-IV): sequencing the most valuable type-strain genomes for metagenomic binning, comparative biology and taxonomic classification.</title>
        <authorList>
            <person name="Goeker M."/>
        </authorList>
    </citation>
    <scope>NUCLEOTIDE SEQUENCE [LARGE SCALE GENOMIC DNA]</scope>
    <source>
        <strain evidence="4 5">DSM 24766</strain>
    </source>
</reference>
<dbReference type="PANTHER" id="PTHR34475">
    <property type="match status" value="1"/>
</dbReference>
<keyword evidence="2" id="KW-0812">Transmembrane</keyword>
<name>A0A4V6NRL3_9RHOB</name>
<dbReference type="PANTHER" id="PTHR34475:SF1">
    <property type="entry name" value="CYTOSKELETON PROTEIN RODZ"/>
    <property type="match status" value="1"/>
</dbReference>
<proteinExistence type="predicted"/>
<dbReference type="InterPro" id="IPR010982">
    <property type="entry name" value="Lambda_DNA-bd_dom_sf"/>
</dbReference>
<evidence type="ECO:0000313" key="4">
    <source>
        <dbReference type="EMBL" id="TCP61866.1"/>
    </source>
</evidence>